<evidence type="ECO:0000313" key="2">
    <source>
        <dbReference type="EMBL" id="CAK0869257.1"/>
    </source>
</evidence>
<gene>
    <name evidence="2" type="ORF">PCOR1329_LOCUS55675</name>
</gene>
<organism evidence="2 3">
    <name type="scientific">Prorocentrum cordatum</name>
    <dbReference type="NCBI Taxonomy" id="2364126"/>
    <lineage>
        <taxon>Eukaryota</taxon>
        <taxon>Sar</taxon>
        <taxon>Alveolata</taxon>
        <taxon>Dinophyceae</taxon>
        <taxon>Prorocentrales</taxon>
        <taxon>Prorocentraceae</taxon>
        <taxon>Prorocentrum</taxon>
    </lineage>
</organism>
<feature type="region of interest" description="Disordered" evidence="1">
    <location>
        <begin position="1"/>
        <end position="186"/>
    </location>
</feature>
<protein>
    <submittedName>
        <fullName evidence="2">Uncharacterized protein</fullName>
    </submittedName>
</protein>
<reference evidence="2" key="1">
    <citation type="submission" date="2023-10" db="EMBL/GenBank/DDBJ databases">
        <authorList>
            <person name="Chen Y."/>
            <person name="Shah S."/>
            <person name="Dougan E. K."/>
            <person name="Thang M."/>
            <person name="Chan C."/>
        </authorList>
    </citation>
    <scope>NUCLEOTIDE SEQUENCE [LARGE SCALE GENOMIC DNA]</scope>
</reference>
<accession>A0ABN9V8I3</accession>
<feature type="compositionally biased region" description="Acidic residues" evidence="1">
    <location>
        <begin position="34"/>
        <end position="69"/>
    </location>
</feature>
<keyword evidence="3" id="KW-1185">Reference proteome</keyword>
<comment type="caution">
    <text evidence="2">The sequence shown here is derived from an EMBL/GenBank/DDBJ whole genome shotgun (WGS) entry which is preliminary data.</text>
</comment>
<feature type="compositionally biased region" description="Basic residues" evidence="1">
    <location>
        <begin position="78"/>
        <end position="90"/>
    </location>
</feature>
<name>A0ABN9V8I3_9DINO</name>
<feature type="compositionally biased region" description="Low complexity" evidence="1">
    <location>
        <begin position="14"/>
        <end position="33"/>
    </location>
</feature>
<feature type="non-terminal residue" evidence="2">
    <location>
        <position position="186"/>
    </location>
</feature>
<evidence type="ECO:0000313" key="3">
    <source>
        <dbReference type="Proteomes" id="UP001189429"/>
    </source>
</evidence>
<sequence length="186" mass="20140">MVHMFTVAGRFAQKQGDPPDAGDGPPPKSSGGQPDDDAPGDEPIEQEGPIEQEDTAEQEEDLAPEEEGVVGEGDLVPKKKRARRGGRRNKAQQTETSAPPAEPWRQAPRAPEAARPSAAAHRRVAAAAPARQGAGAFERFERKQEATPGYYGRPSFPGEPKPAHLSRTRPRPALQRLPLAWPGPRW</sequence>
<proteinExistence type="predicted"/>
<evidence type="ECO:0000256" key="1">
    <source>
        <dbReference type="SAM" id="MobiDB-lite"/>
    </source>
</evidence>
<dbReference type="EMBL" id="CAUYUJ010016836">
    <property type="protein sequence ID" value="CAK0869257.1"/>
    <property type="molecule type" value="Genomic_DNA"/>
</dbReference>
<dbReference type="Proteomes" id="UP001189429">
    <property type="component" value="Unassembled WGS sequence"/>
</dbReference>
<feature type="compositionally biased region" description="Low complexity" evidence="1">
    <location>
        <begin position="103"/>
        <end position="136"/>
    </location>
</feature>